<dbReference type="AlphaFoldDB" id="A0A953NEV0"/>
<dbReference type="Proteomes" id="UP000772186">
    <property type="component" value="Unassembled WGS sequence"/>
</dbReference>
<dbReference type="RefSeq" id="WP_205517090.1">
    <property type="nucleotide sequence ID" value="NZ_CP070479.1"/>
</dbReference>
<gene>
    <name evidence="1" type="ORF">LAD73_02845</name>
</gene>
<proteinExistence type="predicted"/>
<accession>A0A953NEV0</accession>
<dbReference type="EMBL" id="JAIQBY010000037">
    <property type="protein sequence ID" value="MBZ4195638.1"/>
    <property type="molecule type" value="Genomic_DNA"/>
</dbReference>
<evidence type="ECO:0000313" key="2">
    <source>
        <dbReference type="Proteomes" id="UP000772186"/>
    </source>
</evidence>
<dbReference type="NCBIfam" id="NF045943">
    <property type="entry name" value="MAG3720_fam"/>
    <property type="match status" value="1"/>
</dbReference>
<name>A0A953NEV0_9MOLU</name>
<reference evidence="1 2" key="1">
    <citation type="submission" date="2021-09" db="EMBL/GenBank/DDBJ databases">
        <title>WGS of Mycoplasma sp. Zaradi2 strains.</title>
        <authorList>
            <person name="Spergser J."/>
        </authorList>
    </citation>
    <scope>NUCLEOTIDE SEQUENCE [LARGE SCALE GENOMIC DNA]</scope>
    <source>
        <strain evidence="1 2">1331</strain>
    </source>
</reference>
<sequence length="405" mass="47079">MNRVEKQDYFGLFYIKKSQVQFVLSTYIGGHFFSVINNICDYKIDDLAKLESIIKEAKNYISNQNKKNKQKTNISYIAIIDDAYANSKINDLQFLDSNHCFDLENKKVNEKTISEYNEKMSNFESKINRFILSYKTFLYEIKDENGFSKQYGDMPVNKSGSKLITHQKLITFSKESDIVSLINKIKTFNITIKHVFLKSQCLDLQKPDNKFKFTLNFSWNFINVIGQINDNTFFYDKTRIKTKAILEVLSKLTSVSNDNFSLQIDAINNNFDLLKSLDDRFIDKKIYKIFETAIKQVGRLIKEKIEIGASYPSYEIIVSGKHSAFVVDVLKDIFRGITISELDNRESIISKIDNHFLGATYIANEYAQKRDIQLELLDTIPLAEVKNNTTINKILNSFHKKWLNI</sequence>
<evidence type="ECO:0000313" key="1">
    <source>
        <dbReference type="EMBL" id="MBZ4195638.1"/>
    </source>
</evidence>
<keyword evidence="2" id="KW-1185">Reference proteome</keyword>
<comment type="caution">
    <text evidence="1">The sequence shown here is derived from an EMBL/GenBank/DDBJ whole genome shotgun (WGS) entry which is preliminary data.</text>
</comment>
<organism evidence="1 2">
    <name type="scientific">Mycoplasma tauri</name>
    <dbReference type="NCBI Taxonomy" id="547987"/>
    <lineage>
        <taxon>Bacteria</taxon>
        <taxon>Bacillati</taxon>
        <taxon>Mycoplasmatota</taxon>
        <taxon>Mollicutes</taxon>
        <taxon>Mycoplasmataceae</taxon>
        <taxon>Mycoplasma</taxon>
    </lineage>
</organism>
<protein>
    <submittedName>
        <fullName evidence="1">Uncharacterized protein</fullName>
    </submittedName>
</protein>